<evidence type="ECO:0000256" key="1">
    <source>
        <dbReference type="SAM" id="Phobius"/>
    </source>
</evidence>
<sequence>MDSMESESKASSFVVVENNDVDDDNDDDDDVDVDVDVDDECCVVLVTVVEFSLVLIFFMHAYVNKYFCPKHMNTIKLSTMIDSGLIHADFHTRFFNPDFIELIYQDTNYC</sequence>
<keyword evidence="1" id="KW-0472">Membrane</keyword>
<keyword evidence="3" id="KW-1185">Reference proteome</keyword>
<evidence type="ECO:0000313" key="3">
    <source>
        <dbReference type="Proteomes" id="UP000078200"/>
    </source>
</evidence>
<name>A0A1A9V5F5_GLOAU</name>
<reference evidence="2" key="1">
    <citation type="submission" date="2020-05" db="UniProtKB">
        <authorList>
            <consortium name="EnsemblMetazoa"/>
        </authorList>
    </citation>
    <scope>IDENTIFICATION</scope>
    <source>
        <strain evidence="2">TTRI</strain>
    </source>
</reference>
<dbReference type="AlphaFoldDB" id="A0A1A9V5F5"/>
<dbReference type="EnsemblMetazoa" id="GAUT026588-RA">
    <property type="protein sequence ID" value="GAUT026588-PA"/>
    <property type="gene ID" value="GAUT026588"/>
</dbReference>
<dbReference type="VEuPathDB" id="VectorBase:GAUT026588"/>
<feature type="transmembrane region" description="Helical" evidence="1">
    <location>
        <begin position="43"/>
        <end position="63"/>
    </location>
</feature>
<dbReference type="Proteomes" id="UP000078200">
    <property type="component" value="Unassembled WGS sequence"/>
</dbReference>
<protein>
    <submittedName>
        <fullName evidence="2">Uncharacterized protein</fullName>
    </submittedName>
</protein>
<keyword evidence="1" id="KW-1133">Transmembrane helix</keyword>
<evidence type="ECO:0000313" key="2">
    <source>
        <dbReference type="EnsemblMetazoa" id="GAUT026588-PA"/>
    </source>
</evidence>
<keyword evidence="1" id="KW-0812">Transmembrane</keyword>
<accession>A0A1A9V5F5</accession>
<proteinExistence type="predicted"/>
<organism evidence="2 3">
    <name type="scientific">Glossina austeni</name>
    <name type="common">Savannah tsetse fly</name>
    <dbReference type="NCBI Taxonomy" id="7395"/>
    <lineage>
        <taxon>Eukaryota</taxon>
        <taxon>Metazoa</taxon>
        <taxon>Ecdysozoa</taxon>
        <taxon>Arthropoda</taxon>
        <taxon>Hexapoda</taxon>
        <taxon>Insecta</taxon>
        <taxon>Pterygota</taxon>
        <taxon>Neoptera</taxon>
        <taxon>Endopterygota</taxon>
        <taxon>Diptera</taxon>
        <taxon>Brachycera</taxon>
        <taxon>Muscomorpha</taxon>
        <taxon>Hippoboscoidea</taxon>
        <taxon>Glossinidae</taxon>
        <taxon>Glossina</taxon>
    </lineage>
</organism>